<proteinExistence type="predicted"/>
<dbReference type="InterPro" id="IPR013783">
    <property type="entry name" value="Ig-like_fold"/>
</dbReference>
<dbReference type="HOGENOM" id="CLU_252871_0_0_0"/>
<dbReference type="RefSeq" id="WP_012121302.1">
    <property type="nucleotide sequence ID" value="NC_009767.1"/>
</dbReference>
<dbReference type="InterPro" id="IPR008984">
    <property type="entry name" value="SMAD_FHA_dom_sf"/>
</dbReference>
<dbReference type="NCBIfam" id="NF012200">
    <property type="entry name" value="choice_anch_D"/>
    <property type="match status" value="1"/>
</dbReference>
<dbReference type="SMART" id="SM00240">
    <property type="entry name" value="FHA"/>
    <property type="match status" value="1"/>
</dbReference>
<dbReference type="Gene3D" id="2.60.200.20">
    <property type="match status" value="1"/>
</dbReference>
<evidence type="ECO:0000313" key="4">
    <source>
        <dbReference type="EMBL" id="ABU58878.1"/>
    </source>
</evidence>
<dbReference type="InterPro" id="IPR000253">
    <property type="entry name" value="FHA_dom"/>
</dbReference>
<gene>
    <name evidence="4" type="ordered locus">Rcas_2807</name>
</gene>
<feature type="region of interest" description="Disordered" evidence="1">
    <location>
        <begin position="502"/>
        <end position="528"/>
    </location>
</feature>
<evidence type="ECO:0000259" key="2">
    <source>
        <dbReference type="PROSITE" id="PS50006"/>
    </source>
</evidence>
<dbReference type="OrthoDB" id="165696at2"/>
<keyword evidence="5" id="KW-1185">Reference proteome</keyword>
<dbReference type="PROSITE" id="PS50835">
    <property type="entry name" value="IG_LIKE"/>
    <property type="match status" value="1"/>
</dbReference>
<dbReference type="STRING" id="383372.Rcas_2807"/>
<feature type="domain" description="Ig-like" evidence="3">
    <location>
        <begin position="952"/>
        <end position="1086"/>
    </location>
</feature>
<name>A7NMV4_ROSCS</name>
<dbReference type="Gene3D" id="2.60.40.10">
    <property type="entry name" value="Immunoglobulins"/>
    <property type="match status" value="5"/>
</dbReference>
<dbReference type="KEGG" id="rca:Rcas_2807"/>
<feature type="region of interest" description="Disordered" evidence="1">
    <location>
        <begin position="1"/>
        <end position="24"/>
    </location>
</feature>
<dbReference type="EMBL" id="CP000804">
    <property type="protein sequence ID" value="ABU58878.1"/>
    <property type="molecule type" value="Genomic_DNA"/>
</dbReference>
<dbReference type="PROSITE" id="PS50006">
    <property type="entry name" value="FHA_DOMAIN"/>
    <property type="match status" value="1"/>
</dbReference>
<sequence length="1424" mass="144650">MPDINPSNTPDSQSAPPSGDRSPQVAVIDAQSGSVRAIALTSAGITVGRLANNALQLDAPVVSRNHARIDWDGSRATITDLGSKSGTRLGRVRLTPQTPQVWEPGQEVHIGPYTLRLDIGAPLSSEPSPGAPADVHAAPTQRIAGGAPSGLALALSPVQMALTLIPGEPTDVEVRVTNRTPAPLTVALVLEGLPELWVEPVPTLRVPPFSMKTTSVRVQAPATVESMVRPYDVRLRAVPQEDPSAAADLALEWRVAPFLAGEMQVSPHRVRGRDQAVVTVHLRNNGNAQAAYHLRATDERQMASVAFAEDRVVLAPGETADIPLTIAAPRRTFGGDLTHALTIEVEEQDDIHGLPSRLLHDEVRFVQTALLPVWSPLALFVALFLLYGLNVPAVVWSAVPGSGFLAGTQGRNITEESARLAARATQQAVQGQTALAEAGAALAATQSAVAALPTEQQASAQTALAAAFQATVTSLAAAQTAEAQALAATGAALEAQLAQTTTAQGPTAAAQAPTGNAPSPTTRPAVTPSPVATALRPTATVASSPTAAPQPTTVVAGSGEVDPASIAFGSIKKGTTGAPRTLLLKNTGNAPLTIDEIVIGGVHAADFARVSGGAENCGASLAPGASCAITLTFTPAAAGQRTGQLRIETSSAGGVLLVSLSGSGTEIPEVASIVRVGGSPTNAASVQFQVNFSEAVKGVSAANFSLVTLGGAVGASIASVSPASGTSTNQWTVTVNAGGGNKTIRLDFVNSNGVTNVDGNAVEKLPFNAGDQIVIDTTPPTVTLGNTPPLLTNNPAIPFTFTGSDDVSPSVTFECRIDSASFAPCTSPLTPAGLADGSRTFNVRSRDLAGNISTPAAYTWTIDTNPPNTSISDGPSVGSTTGPAVAFTFTSEPGATFECRLNTAAFSPCTSPQNLTGLTTGVYTFSVRAIDAAGNIDASPASRTWTVDATPPDTSITGGPAAGSTTGPNVSFTFSSEAGATFECRLNTAAFSPCTSPQNLTGLTTGVYTFSVRAIDAVGNIDPTPASRTWTVDATPPDTSILSGPTGTISATSVTFTFTSTESVSTFQCRLNTGSFASCTSPHTITGLTHGSQTFEVRAVDSVGNVDPTPASRTWTVDTQPPETTITTGPADSSTTGPSVTFNFTSSESGSTFECSVDGGAFLACSSPQNLSLANGTHTFAVRAIDSVGNIDPTPASRTWTVDAIPPAVTSVTSSTSDGTYGVGASINITVNFGESVALSGGSLQVTLNTGVTISIAPFSGVSASGTYVVGAGQNTGDLNSTGLTLTAGATLRDAAGNNAVLTIPTGQSLADLRDIVIDTTPPPAPTVTIPSTPTTVLSTTTTFNIQGTAEANSLVQVWNDANNNGAIDTGESVAASQQLTGGGTSFSISVTLATGDNNFVVTATDAANNRSTPTDVPTITRDT</sequence>
<dbReference type="Pfam" id="PF00498">
    <property type="entry name" value="FHA"/>
    <property type="match status" value="1"/>
</dbReference>
<dbReference type="PANTHER" id="PTHR34677">
    <property type="match status" value="1"/>
</dbReference>
<evidence type="ECO:0000256" key="1">
    <source>
        <dbReference type="SAM" id="MobiDB-lite"/>
    </source>
</evidence>
<feature type="domain" description="FHA" evidence="2">
    <location>
        <begin position="45"/>
        <end position="94"/>
    </location>
</feature>
<feature type="compositionally biased region" description="Polar residues" evidence="1">
    <location>
        <begin position="1111"/>
        <end position="1138"/>
    </location>
</feature>
<dbReference type="InterPro" id="IPR007110">
    <property type="entry name" value="Ig-like_dom"/>
</dbReference>
<protein>
    <submittedName>
        <fullName evidence="4">FHA domain containing protein</fullName>
    </submittedName>
</protein>
<dbReference type="eggNOG" id="COG1716">
    <property type="taxonomic scope" value="Bacteria"/>
</dbReference>
<feature type="compositionally biased region" description="Low complexity" evidence="1">
    <location>
        <begin position="502"/>
        <end position="514"/>
    </location>
</feature>
<organism evidence="4 5">
    <name type="scientific">Roseiflexus castenholzii (strain DSM 13941 / HLO8)</name>
    <dbReference type="NCBI Taxonomy" id="383372"/>
    <lineage>
        <taxon>Bacteria</taxon>
        <taxon>Bacillati</taxon>
        <taxon>Chloroflexota</taxon>
        <taxon>Chloroflexia</taxon>
        <taxon>Chloroflexales</taxon>
        <taxon>Roseiflexineae</taxon>
        <taxon>Roseiflexaceae</taxon>
        <taxon>Roseiflexus</taxon>
    </lineage>
</organism>
<dbReference type="eggNOG" id="COG1470">
    <property type="taxonomic scope" value="Bacteria"/>
</dbReference>
<dbReference type="PANTHER" id="PTHR34677:SF3">
    <property type="entry name" value="BACTERIAL IG-LIKE DOMAIN-CONTAINING PROTEIN"/>
    <property type="match status" value="1"/>
</dbReference>
<reference evidence="4 5" key="1">
    <citation type="submission" date="2007-08" db="EMBL/GenBank/DDBJ databases">
        <title>Complete sequence of Roseiflexus castenholzii DSM 13941.</title>
        <authorList>
            <consortium name="US DOE Joint Genome Institute"/>
            <person name="Copeland A."/>
            <person name="Lucas S."/>
            <person name="Lapidus A."/>
            <person name="Barry K."/>
            <person name="Glavina del Rio T."/>
            <person name="Dalin E."/>
            <person name="Tice H."/>
            <person name="Pitluck S."/>
            <person name="Thompson L.S."/>
            <person name="Brettin T."/>
            <person name="Bruce D."/>
            <person name="Detter J.C."/>
            <person name="Han C."/>
            <person name="Tapia R."/>
            <person name="Schmutz J."/>
            <person name="Larimer F."/>
            <person name="Land M."/>
            <person name="Hauser L."/>
            <person name="Kyrpides N."/>
            <person name="Mikhailova N."/>
            <person name="Bryant D.A."/>
            <person name="Hanada S."/>
            <person name="Tsukatani Y."/>
            <person name="Richardson P."/>
        </authorList>
    </citation>
    <scope>NUCLEOTIDE SEQUENCE [LARGE SCALE GENOMIC DNA]</scope>
    <source>
        <strain evidence="5">DSM 13941 / HLO8</strain>
    </source>
</reference>
<feature type="compositionally biased region" description="Polar residues" evidence="1">
    <location>
        <begin position="1"/>
        <end position="16"/>
    </location>
</feature>
<evidence type="ECO:0000313" key="5">
    <source>
        <dbReference type="Proteomes" id="UP000000263"/>
    </source>
</evidence>
<accession>A7NMV4</accession>
<dbReference type="SUPFAM" id="SSF49879">
    <property type="entry name" value="SMAD/FHA domain"/>
    <property type="match status" value="1"/>
</dbReference>
<dbReference type="Proteomes" id="UP000000263">
    <property type="component" value="Chromosome"/>
</dbReference>
<feature type="region of interest" description="Disordered" evidence="1">
    <location>
        <begin position="1104"/>
        <end position="1138"/>
    </location>
</feature>
<evidence type="ECO:0000259" key="3">
    <source>
        <dbReference type="PROSITE" id="PS50835"/>
    </source>
</evidence>
<dbReference type="CDD" id="cd00060">
    <property type="entry name" value="FHA"/>
    <property type="match status" value="1"/>
</dbReference>